<comment type="caution">
    <text evidence="2">The sequence shown here is derived from an EMBL/GenBank/DDBJ whole genome shotgun (WGS) entry which is preliminary data.</text>
</comment>
<evidence type="ECO:0000313" key="2">
    <source>
        <dbReference type="EMBL" id="GAH23638.1"/>
    </source>
</evidence>
<protein>
    <submittedName>
        <fullName evidence="2">Uncharacterized protein</fullName>
    </submittedName>
</protein>
<keyword evidence="1" id="KW-0812">Transmembrane</keyword>
<accession>X1FSA7</accession>
<organism evidence="2">
    <name type="scientific">marine sediment metagenome</name>
    <dbReference type="NCBI Taxonomy" id="412755"/>
    <lineage>
        <taxon>unclassified sequences</taxon>
        <taxon>metagenomes</taxon>
        <taxon>ecological metagenomes</taxon>
    </lineage>
</organism>
<dbReference type="EMBL" id="BART01041156">
    <property type="protein sequence ID" value="GAH23638.1"/>
    <property type="molecule type" value="Genomic_DNA"/>
</dbReference>
<feature type="non-terminal residue" evidence="2">
    <location>
        <position position="1"/>
    </location>
</feature>
<reference evidence="2" key="1">
    <citation type="journal article" date="2014" name="Front. Microbiol.">
        <title>High frequency of phylogenetically diverse reductive dehalogenase-homologous genes in deep subseafloor sedimentary metagenomes.</title>
        <authorList>
            <person name="Kawai M."/>
            <person name="Futagami T."/>
            <person name="Toyoda A."/>
            <person name="Takaki Y."/>
            <person name="Nishi S."/>
            <person name="Hori S."/>
            <person name="Arai W."/>
            <person name="Tsubouchi T."/>
            <person name="Morono Y."/>
            <person name="Uchiyama I."/>
            <person name="Ito T."/>
            <person name="Fujiyama A."/>
            <person name="Inagaki F."/>
            <person name="Takami H."/>
        </authorList>
    </citation>
    <scope>NUCLEOTIDE SEQUENCE</scope>
    <source>
        <strain evidence="2">Expedition CK06-06</strain>
    </source>
</reference>
<feature type="transmembrane region" description="Helical" evidence="1">
    <location>
        <begin position="22"/>
        <end position="41"/>
    </location>
</feature>
<keyword evidence="1" id="KW-0472">Membrane</keyword>
<dbReference type="AlphaFoldDB" id="X1FSA7"/>
<gene>
    <name evidence="2" type="ORF">S01H4_66447</name>
</gene>
<proteinExistence type="predicted"/>
<keyword evidence="1" id="KW-1133">Transmembrane helix</keyword>
<evidence type="ECO:0000256" key="1">
    <source>
        <dbReference type="SAM" id="Phobius"/>
    </source>
</evidence>
<name>X1FSA7_9ZZZZ</name>
<sequence length="71" mass="8547">YYPRFFNGFFCNFSSIFILDHIIRVAYVLIYGGISTFSFNFKFIDIDLQRLDEEEIKLDEKLQKKPLKKRG</sequence>